<proteinExistence type="predicted"/>
<evidence type="ECO:0000313" key="2">
    <source>
        <dbReference type="EMBL" id="KAK3324000.1"/>
    </source>
</evidence>
<accession>A0AAE0IFJ8</accession>
<keyword evidence="1" id="KW-0472">Membrane</keyword>
<evidence type="ECO:0000256" key="1">
    <source>
        <dbReference type="SAM" id="Phobius"/>
    </source>
</evidence>
<reference evidence="2" key="1">
    <citation type="journal article" date="2023" name="Mol. Phylogenet. Evol.">
        <title>Genome-scale phylogeny and comparative genomics of the fungal order Sordariales.</title>
        <authorList>
            <person name="Hensen N."/>
            <person name="Bonometti L."/>
            <person name="Westerberg I."/>
            <person name="Brannstrom I.O."/>
            <person name="Guillou S."/>
            <person name="Cros-Aarteil S."/>
            <person name="Calhoun S."/>
            <person name="Haridas S."/>
            <person name="Kuo A."/>
            <person name="Mondo S."/>
            <person name="Pangilinan J."/>
            <person name="Riley R."/>
            <person name="LaButti K."/>
            <person name="Andreopoulos B."/>
            <person name="Lipzen A."/>
            <person name="Chen C."/>
            <person name="Yan M."/>
            <person name="Daum C."/>
            <person name="Ng V."/>
            <person name="Clum A."/>
            <person name="Steindorff A."/>
            <person name="Ohm R.A."/>
            <person name="Martin F."/>
            <person name="Silar P."/>
            <person name="Natvig D.O."/>
            <person name="Lalanne C."/>
            <person name="Gautier V."/>
            <person name="Ament-Velasquez S.L."/>
            <person name="Kruys A."/>
            <person name="Hutchinson M.I."/>
            <person name="Powell A.J."/>
            <person name="Barry K."/>
            <person name="Miller A.N."/>
            <person name="Grigoriev I.V."/>
            <person name="Debuchy R."/>
            <person name="Gladieux P."/>
            <person name="Hiltunen Thoren M."/>
            <person name="Johannesson H."/>
        </authorList>
    </citation>
    <scope>NUCLEOTIDE SEQUENCE</scope>
    <source>
        <strain evidence="2">SMH4131-1</strain>
    </source>
</reference>
<keyword evidence="1" id="KW-1133">Transmembrane helix</keyword>
<keyword evidence="1" id="KW-0812">Transmembrane</keyword>
<organism evidence="2 3">
    <name type="scientific">Cercophora scortea</name>
    <dbReference type="NCBI Taxonomy" id="314031"/>
    <lineage>
        <taxon>Eukaryota</taxon>
        <taxon>Fungi</taxon>
        <taxon>Dikarya</taxon>
        <taxon>Ascomycota</taxon>
        <taxon>Pezizomycotina</taxon>
        <taxon>Sordariomycetes</taxon>
        <taxon>Sordariomycetidae</taxon>
        <taxon>Sordariales</taxon>
        <taxon>Lasiosphaeriaceae</taxon>
        <taxon>Cercophora</taxon>
    </lineage>
</organism>
<name>A0AAE0IFJ8_9PEZI</name>
<gene>
    <name evidence="2" type="ORF">B0T19DRAFT_427459</name>
</gene>
<reference evidence="2" key="2">
    <citation type="submission" date="2023-06" db="EMBL/GenBank/DDBJ databases">
        <authorList>
            <consortium name="Lawrence Berkeley National Laboratory"/>
            <person name="Haridas S."/>
            <person name="Hensen N."/>
            <person name="Bonometti L."/>
            <person name="Westerberg I."/>
            <person name="Brannstrom I.O."/>
            <person name="Guillou S."/>
            <person name="Cros-Aarteil S."/>
            <person name="Calhoun S."/>
            <person name="Kuo A."/>
            <person name="Mondo S."/>
            <person name="Pangilinan J."/>
            <person name="Riley R."/>
            <person name="Labutti K."/>
            <person name="Andreopoulos B."/>
            <person name="Lipzen A."/>
            <person name="Chen C."/>
            <person name="Yanf M."/>
            <person name="Daum C."/>
            <person name="Ng V."/>
            <person name="Clum A."/>
            <person name="Steindorff A."/>
            <person name="Ohm R."/>
            <person name="Martin F."/>
            <person name="Silar P."/>
            <person name="Natvig D."/>
            <person name="Lalanne C."/>
            <person name="Gautier V."/>
            <person name="Ament-Velasquez S.L."/>
            <person name="Kruys A."/>
            <person name="Hutchinson M.I."/>
            <person name="Powell A.J."/>
            <person name="Barry K."/>
            <person name="Miller A.N."/>
            <person name="Grigoriev I.V."/>
            <person name="Debuchy R."/>
            <person name="Gladieux P."/>
            <person name="Thoren M.H."/>
            <person name="Johannesson H."/>
        </authorList>
    </citation>
    <scope>NUCLEOTIDE SEQUENCE</scope>
    <source>
        <strain evidence="2">SMH4131-1</strain>
    </source>
</reference>
<comment type="caution">
    <text evidence="2">The sequence shown here is derived from an EMBL/GenBank/DDBJ whole genome shotgun (WGS) entry which is preliminary data.</text>
</comment>
<dbReference type="AlphaFoldDB" id="A0AAE0IFJ8"/>
<dbReference type="Proteomes" id="UP001286456">
    <property type="component" value="Unassembled WGS sequence"/>
</dbReference>
<protein>
    <submittedName>
        <fullName evidence="2">Uncharacterized protein</fullName>
    </submittedName>
</protein>
<feature type="transmembrane region" description="Helical" evidence="1">
    <location>
        <begin position="12"/>
        <end position="32"/>
    </location>
</feature>
<sequence length="76" mass="8651">MGGWMDGCSGWMRISLTLFFFSFFYILPLAFFPPAESSRGESPFANDCYGVLDGGFWHSRATTWYPKAPDWPGCKH</sequence>
<dbReference type="EMBL" id="JAUEPO010000004">
    <property type="protein sequence ID" value="KAK3324000.1"/>
    <property type="molecule type" value="Genomic_DNA"/>
</dbReference>
<evidence type="ECO:0000313" key="3">
    <source>
        <dbReference type="Proteomes" id="UP001286456"/>
    </source>
</evidence>
<keyword evidence="3" id="KW-1185">Reference proteome</keyword>